<accession>A0AAV3QG00</accession>
<evidence type="ECO:0000313" key="2">
    <source>
        <dbReference type="Proteomes" id="UP001454036"/>
    </source>
</evidence>
<dbReference type="EMBL" id="BAABME010004626">
    <property type="protein sequence ID" value="GAA0163000.1"/>
    <property type="molecule type" value="Genomic_DNA"/>
</dbReference>
<protein>
    <submittedName>
        <fullName evidence="1">Uncharacterized protein</fullName>
    </submittedName>
</protein>
<reference evidence="1 2" key="1">
    <citation type="submission" date="2024-01" db="EMBL/GenBank/DDBJ databases">
        <title>The complete chloroplast genome sequence of Lithospermum erythrorhizon: insights into the phylogenetic relationship among Boraginaceae species and the maternal lineages of purple gromwells.</title>
        <authorList>
            <person name="Okada T."/>
            <person name="Watanabe K."/>
        </authorList>
    </citation>
    <scope>NUCLEOTIDE SEQUENCE [LARGE SCALE GENOMIC DNA]</scope>
</reference>
<sequence length="141" mass="16269">MQVRVPYREYGMFVKESPYKTKMVVMMIHPRASVEPSSNHKYSTLFKWNVLAIHIFPIVCALQQLYFGSSSYSHSNNSIVDFIDFGIYIYFICTSENMTTELEKYKTIFFQEIPNGSSDGDLPLNSLNLCRSIPTWAEIAV</sequence>
<comment type="caution">
    <text evidence="1">The sequence shown here is derived from an EMBL/GenBank/DDBJ whole genome shotgun (WGS) entry which is preliminary data.</text>
</comment>
<name>A0AAV3QG00_LITER</name>
<dbReference type="AlphaFoldDB" id="A0AAV3QG00"/>
<keyword evidence="2" id="KW-1185">Reference proteome</keyword>
<proteinExistence type="predicted"/>
<gene>
    <name evidence="1" type="ORF">LIER_18978</name>
</gene>
<dbReference type="Proteomes" id="UP001454036">
    <property type="component" value="Unassembled WGS sequence"/>
</dbReference>
<evidence type="ECO:0000313" key="1">
    <source>
        <dbReference type="EMBL" id="GAA0163000.1"/>
    </source>
</evidence>
<organism evidence="1 2">
    <name type="scientific">Lithospermum erythrorhizon</name>
    <name type="common">Purple gromwell</name>
    <name type="synonym">Lithospermum officinale var. erythrorhizon</name>
    <dbReference type="NCBI Taxonomy" id="34254"/>
    <lineage>
        <taxon>Eukaryota</taxon>
        <taxon>Viridiplantae</taxon>
        <taxon>Streptophyta</taxon>
        <taxon>Embryophyta</taxon>
        <taxon>Tracheophyta</taxon>
        <taxon>Spermatophyta</taxon>
        <taxon>Magnoliopsida</taxon>
        <taxon>eudicotyledons</taxon>
        <taxon>Gunneridae</taxon>
        <taxon>Pentapetalae</taxon>
        <taxon>asterids</taxon>
        <taxon>lamiids</taxon>
        <taxon>Boraginales</taxon>
        <taxon>Boraginaceae</taxon>
        <taxon>Boraginoideae</taxon>
        <taxon>Lithospermeae</taxon>
        <taxon>Lithospermum</taxon>
    </lineage>
</organism>